<evidence type="ECO:0000313" key="2">
    <source>
        <dbReference type="EMBL" id="KAK9811197.1"/>
    </source>
</evidence>
<dbReference type="AlphaFoldDB" id="A0AAW1PTC0"/>
<feature type="region of interest" description="Disordered" evidence="1">
    <location>
        <begin position="1"/>
        <end position="22"/>
    </location>
</feature>
<evidence type="ECO:0000256" key="1">
    <source>
        <dbReference type="SAM" id="MobiDB-lite"/>
    </source>
</evidence>
<evidence type="ECO:0000313" key="3">
    <source>
        <dbReference type="Proteomes" id="UP001465755"/>
    </source>
</evidence>
<organism evidence="2 3">
    <name type="scientific">Symbiochloris irregularis</name>
    <dbReference type="NCBI Taxonomy" id="706552"/>
    <lineage>
        <taxon>Eukaryota</taxon>
        <taxon>Viridiplantae</taxon>
        <taxon>Chlorophyta</taxon>
        <taxon>core chlorophytes</taxon>
        <taxon>Trebouxiophyceae</taxon>
        <taxon>Trebouxiales</taxon>
        <taxon>Trebouxiaceae</taxon>
        <taxon>Symbiochloris</taxon>
    </lineage>
</organism>
<reference evidence="2 3" key="1">
    <citation type="journal article" date="2024" name="Nat. Commun.">
        <title>Phylogenomics reveals the evolutionary origins of lichenization in chlorophyte algae.</title>
        <authorList>
            <person name="Puginier C."/>
            <person name="Libourel C."/>
            <person name="Otte J."/>
            <person name="Skaloud P."/>
            <person name="Haon M."/>
            <person name="Grisel S."/>
            <person name="Petersen M."/>
            <person name="Berrin J.G."/>
            <person name="Delaux P.M."/>
            <person name="Dal Grande F."/>
            <person name="Keller J."/>
        </authorList>
    </citation>
    <scope>NUCLEOTIDE SEQUENCE [LARGE SCALE GENOMIC DNA]</scope>
    <source>
        <strain evidence="2 3">SAG 2036</strain>
    </source>
</reference>
<comment type="caution">
    <text evidence="2">The sequence shown here is derived from an EMBL/GenBank/DDBJ whole genome shotgun (WGS) entry which is preliminary data.</text>
</comment>
<name>A0AAW1PTC0_9CHLO</name>
<protein>
    <recommendedName>
        <fullName evidence="4">Nicotinate-nucleotide adenylyltransferase</fullName>
    </recommendedName>
</protein>
<proteinExistence type="predicted"/>
<dbReference type="Proteomes" id="UP001465755">
    <property type="component" value="Unassembled WGS sequence"/>
</dbReference>
<evidence type="ECO:0008006" key="4">
    <source>
        <dbReference type="Google" id="ProtNLM"/>
    </source>
</evidence>
<dbReference type="EMBL" id="JALJOQ010000011">
    <property type="protein sequence ID" value="KAK9811197.1"/>
    <property type="molecule type" value="Genomic_DNA"/>
</dbReference>
<keyword evidence="3" id="KW-1185">Reference proteome</keyword>
<sequence length="475" mass="53354">MESRPLVPGRGSLRTRAQDQDAEQTYKRTAEKALEVNLNPLWYGTFAEIGAGQEVARWFFRVGAAAGTIAKSVSAYDMTISDSMYGASERYVTRERVAAMLDYEYLQCDLTLRKQRGADTAFFAFSDTVVAKAFGRDNECHGWLGIKYQDSPRSQPSSIMIHIRMLDSTAQLQQEALGVLGVNFIHAALTMGSDTSKIISSLFSDLTRSRMQVDLIDFSGPAFKDTDNRVAALRLVQLGLTDAALFDPAGAPRIPMEVLYKKNVLLTRGRFRPFTSLHNDMLMGAASQYFCEGQEEEEVVSLQNDECVFREDTIVLLEMTTRDMMEGGDLLDWTSDKGIQEDAFLQRIEALSTMGYSVMISSFRRFFALAAYISTFTRQSIVLAMGIPSLARLFDENFYSDLNGGILEGFGRLLRFNLKIYVYPTLDEKTGQLITAKNCKVEPSVQLLYDYILSRGTIVSINDFDERLLRHGDHL</sequence>
<accession>A0AAW1PTC0</accession>
<gene>
    <name evidence="2" type="ORF">WJX73_009463</name>
</gene>